<evidence type="ECO:0000259" key="6">
    <source>
        <dbReference type="PROSITE" id="PS51296"/>
    </source>
</evidence>
<dbReference type="InterPro" id="IPR017941">
    <property type="entry name" value="Rieske_2Fe-2S"/>
</dbReference>
<dbReference type="GO" id="GO:0046872">
    <property type="term" value="F:metal ion binding"/>
    <property type="evidence" value="ECO:0007669"/>
    <property type="project" value="UniProtKB-KW"/>
</dbReference>
<keyword evidence="3" id="KW-0408">Iron</keyword>
<dbReference type="Proteomes" id="UP001056384">
    <property type="component" value="Chromosome 1"/>
</dbReference>
<dbReference type="AlphaFoldDB" id="A0A9Q9AHB1"/>
<keyword evidence="2" id="KW-0479">Metal-binding</keyword>
<accession>A0A9Q9AHB1</accession>
<dbReference type="PROSITE" id="PS51296">
    <property type="entry name" value="RIESKE"/>
    <property type="match status" value="1"/>
</dbReference>
<evidence type="ECO:0000256" key="5">
    <source>
        <dbReference type="ARBA" id="ARBA00034078"/>
    </source>
</evidence>
<dbReference type="PANTHER" id="PTHR21496:SF0">
    <property type="entry name" value="RIESKE DOMAIN-CONTAINING PROTEIN"/>
    <property type="match status" value="1"/>
</dbReference>
<dbReference type="Pfam" id="PF00355">
    <property type="entry name" value="Rieske"/>
    <property type="match status" value="1"/>
</dbReference>
<comment type="cofactor">
    <cofactor evidence="5">
        <name>[2Fe-2S] cluster</name>
        <dbReference type="ChEBI" id="CHEBI:190135"/>
    </cofactor>
</comment>
<dbReference type="Gene3D" id="2.102.10.10">
    <property type="entry name" value="Rieske [2Fe-2S] iron-sulphur domain"/>
    <property type="match status" value="1"/>
</dbReference>
<evidence type="ECO:0000256" key="1">
    <source>
        <dbReference type="ARBA" id="ARBA00022714"/>
    </source>
</evidence>
<dbReference type="SUPFAM" id="SSF50022">
    <property type="entry name" value="ISP domain"/>
    <property type="match status" value="1"/>
</dbReference>
<keyword evidence="1" id="KW-0001">2Fe-2S</keyword>
<sequence>MEPYRPPPKATPNPWIYAGQASSFTDIAPIEGSNTKLSTTKAPPDPEDIFASPEITTPCKIFQLAAAETSSAVELTPDAAQNTIGFQPQILVFRYRGQLHAIDHSCPHRNFPLSRGSLYDIEDFGVVLSAGVECPKHGWSFGKTSMTMACFMAKTIADLCSLDIHTGESDRGNYRLQIWEVEVRSGQNGFGETEEEVWVRRKEKKKFG</sequence>
<evidence type="ECO:0000256" key="4">
    <source>
        <dbReference type="ARBA" id="ARBA00023014"/>
    </source>
</evidence>
<name>A0A9Q9AHB1_9PEZI</name>
<dbReference type="InterPro" id="IPR036922">
    <property type="entry name" value="Rieske_2Fe-2S_sf"/>
</dbReference>
<dbReference type="PANTHER" id="PTHR21496">
    <property type="entry name" value="FERREDOXIN-RELATED"/>
    <property type="match status" value="1"/>
</dbReference>
<dbReference type="EMBL" id="CP099418">
    <property type="protein sequence ID" value="USW47664.1"/>
    <property type="molecule type" value="Genomic_DNA"/>
</dbReference>
<dbReference type="GO" id="GO:0051537">
    <property type="term" value="F:2 iron, 2 sulfur cluster binding"/>
    <property type="evidence" value="ECO:0007669"/>
    <property type="project" value="UniProtKB-KW"/>
</dbReference>
<dbReference type="OrthoDB" id="426882at2759"/>
<evidence type="ECO:0000313" key="7">
    <source>
        <dbReference type="EMBL" id="USW47664.1"/>
    </source>
</evidence>
<feature type="domain" description="Rieske" evidence="6">
    <location>
        <begin position="67"/>
        <end position="142"/>
    </location>
</feature>
<proteinExistence type="predicted"/>
<protein>
    <submittedName>
        <fullName evidence="7">Rieske [2Fe-2S] iron-sulfur domain, rieske [2Fe-2S] iron-sulfur domain superfamily</fullName>
    </submittedName>
</protein>
<evidence type="ECO:0000256" key="2">
    <source>
        <dbReference type="ARBA" id="ARBA00022723"/>
    </source>
</evidence>
<keyword evidence="8" id="KW-1185">Reference proteome</keyword>
<evidence type="ECO:0000256" key="3">
    <source>
        <dbReference type="ARBA" id="ARBA00023004"/>
    </source>
</evidence>
<keyword evidence="4" id="KW-0411">Iron-sulfur</keyword>
<evidence type="ECO:0000313" key="8">
    <source>
        <dbReference type="Proteomes" id="UP001056384"/>
    </source>
</evidence>
<organism evidence="7 8">
    <name type="scientific">Septoria linicola</name>
    <dbReference type="NCBI Taxonomy" id="215465"/>
    <lineage>
        <taxon>Eukaryota</taxon>
        <taxon>Fungi</taxon>
        <taxon>Dikarya</taxon>
        <taxon>Ascomycota</taxon>
        <taxon>Pezizomycotina</taxon>
        <taxon>Dothideomycetes</taxon>
        <taxon>Dothideomycetidae</taxon>
        <taxon>Mycosphaerellales</taxon>
        <taxon>Mycosphaerellaceae</taxon>
        <taxon>Septoria</taxon>
    </lineage>
</organism>
<gene>
    <name evidence="7" type="ORF">Slin15195_G009830</name>
</gene>
<reference evidence="7" key="1">
    <citation type="submission" date="2022-06" db="EMBL/GenBank/DDBJ databases">
        <title>Complete genome sequences of two strains of the flax pathogen Septoria linicola.</title>
        <authorList>
            <person name="Lapalu N."/>
            <person name="Simon A."/>
            <person name="Demenou B."/>
            <person name="Paumier D."/>
            <person name="Guillot M.-P."/>
            <person name="Gout L."/>
            <person name="Valade R."/>
        </authorList>
    </citation>
    <scope>NUCLEOTIDE SEQUENCE</scope>
    <source>
        <strain evidence="7">SE15195</strain>
    </source>
</reference>